<reference evidence="2" key="1">
    <citation type="submission" date="2020-01" db="EMBL/GenBank/DDBJ databases">
        <title>Insect and environment-associated Actinomycetes.</title>
        <authorList>
            <person name="Currrie C."/>
            <person name="Chevrette M."/>
            <person name="Carlson C."/>
            <person name="Stubbendieck R."/>
            <person name="Wendt-Pienkowski E."/>
        </authorList>
    </citation>
    <scope>NUCLEOTIDE SEQUENCE</scope>
    <source>
        <strain evidence="2">SID12501</strain>
    </source>
</reference>
<dbReference type="RefSeq" id="WP_164312246.1">
    <property type="nucleotide sequence ID" value="NZ_JAAGLU010000002.1"/>
</dbReference>
<organism evidence="2">
    <name type="scientific">Streptomyces sp. SID12501</name>
    <dbReference type="NCBI Taxonomy" id="2706042"/>
    <lineage>
        <taxon>Bacteria</taxon>
        <taxon>Bacillati</taxon>
        <taxon>Actinomycetota</taxon>
        <taxon>Actinomycetes</taxon>
        <taxon>Kitasatosporales</taxon>
        <taxon>Streptomycetaceae</taxon>
        <taxon>Streptomyces</taxon>
    </lineage>
</organism>
<accession>A0A6B3BNF1</accession>
<protein>
    <submittedName>
        <fullName evidence="2">Uncharacterized protein</fullName>
    </submittedName>
</protein>
<gene>
    <name evidence="2" type="ORF">G3I71_02740</name>
</gene>
<feature type="chain" id="PRO_5038339826" evidence="1">
    <location>
        <begin position="21"/>
        <end position="108"/>
    </location>
</feature>
<proteinExistence type="predicted"/>
<name>A0A6B3BNF1_9ACTN</name>
<feature type="signal peptide" evidence="1">
    <location>
        <begin position="1"/>
        <end position="20"/>
    </location>
</feature>
<evidence type="ECO:0000313" key="2">
    <source>
        <dbReference type="EMBL" id="NEC84803.1"/>
    </source>
</evidence>
<sequence length="108" mass="11100">MGSRALIRGGIAIATTFALAMALGPLATSAQAVPAAEVVIPAQTYLMPGTHLLSAGPSGFLRYEPGRGHLWTTYAGVDTVVDSSATEIWGMPEFGAGSDVVARYSGVF</sequence>
<dbReference type="AlphaFoldDB" id="A0A6B3BNF1"/>
<evidence type="ECO:0000256" key="1">
    <source>
        <dbReference type="SAM" id="SignalP"/>
    </source>
</evidence>
<keyword evidence="1" id="KW-0732">Signal</keyword>
<dbReference type="EMBL" id="JAAGLU010000002">
    <property type="protein sequence ID" value="NEC84803.1"/>
    <property type="molecule type" value="Genomic_DNA"/>
</dbReference>
<comment type="caution">
    <text evidence="2">The sequence shown here is derived from an EMBL/GenBank/DDBJ whole genome shotgun (WGS) entry which is preliminary data.</text>
</comment>